<name>A0A1M7UUZ3_9BRAD</name>
<organism evidence="1 2">
    <name type="scientific">Bradyrhizobium erythrophlei</name>
    <dbReference type="NCBI Taxonomy" id="1437360"/>
    <lineage>
        <taxon>Bacteria</taxon>
        <taxon>Pseudomonadati</taxon>
        <taxon>Pseudomonadota</taxon>
        <taxon>Alphaproteobacteria</taxon>
        <taxon>Hyphomicrobiales</taxon>
        <taxon>Nitrobacteraceae</taxon>
        <taxon>Bradyrhizobium</taxon>
    </lineage>
</organism>
<evidence type="ECO:0000313" key="2">
    <source>
        <dbReference type="Proteomes" id="UP000184096"/>
    </source>
</evidence>
<sequence>MPALTRRRSDNPHQVTWHVYWGDVHVGTIGERAGVPVDVDPPSSMMRCACGIRFDSHTPAESYDHSAHIYAAQAEGRKW</sequence>
<protein>
    <submittedName>
        <fullName evidence="1">Uncharacterized protein</fullName>
    </submittedName>
</protein>
<dbReference type="EMBL" id="LT670849">
    <property type="protein sequence ID" value="SHN86774.1"/>
    <property type="molecule type" value="Genomic_DNA"/>
</dbReference>
<keyword evidence="2" id="KW-1185">Reference proteome</keyword>
<dbReference type="RefSeq" id="WP_072824782.1">
    <property type="nucleotide sequence ID" value="NZ_LT670849.1"/>
</dbReference>
<reference evidence="2" key="1">
    <citation type="submission" date="2016-11" db="EMBL/GenBank/DDBJ databases">
        <authorList>
            <person name="Varghese N."/>
            <person name="Submissions S."/>
        </authorList>
    </citation>
    <scope>NUCLEOTIDE SEQUENCE [LARGE SCALE GENOMIC DNA]</scope>
    <source>
        <strain evidence="2">GAS401</strain>
    </source>
</reference>
<accession>A0A1M7UUZ3</accession>
<dbReference type="OrthoDB" id="8226853at2"/>
<proteinExistence type="predicted"/>
<dbReference type="Proteomes" id="UP000184096">
    <property type="component" value="Chromosome I"/>
</dbReference>
<dbReference type="AlphaFoldDB" id="A0A1M7UUZ3"/>
<gene>
    <name evidence="1" type="ORF">SAMN05444170_6827</name>
</gene>
<evidence type="ECO:0000313" key="1">
    <source>
        <dbReference type="EMBL" id="SHN86774.1"/>
    </source>
</evidence>